<evidence type="ECO:0000259" key="3">
    <source>
        <dbReference type="Pfam" id="PF14016"/>
    </source>
</evidence>
<feature type="chain" id="PRO_5039471215" description="DUF4232 domain-containing protein" evidence="2">
    <location>
        <begin position="22"/>
        <end position="214"/>
    </location>
</feature>
<feature type="signal peptide" evidence="2">
    <location>
        <begin position="1"/>
        <end position="21"/>
    </location>
</feature>
<protein>
    <recommendedName>
        <fullName evidence="3">DUF4232 domain-containing protein</fullName>
    </recommendedName>
</protein>
<comment type="caution">
    <text evidence="4">The sequence shown here is derived from an EMBL/GenBank/DDBJ whole genome shotgun (WGS) entry which is preliminary data.</text>
</comment>
<evidence type="ECO:0000313" key="4">
    <source>
        <dbReference type="EMBL" id="OZM73427.1"/>
    </source>
</evidence>
<dbReference type="InterPro" id="IPR025326">
    <property type="entry name" value="DUF4232"/>
</dbReference>
<organism evidence="4 5">
    <name type="scientific">Amycolatopsis antarctica</name>
    <dbReference type="NCBI Taxonomy" id="1854586"/>
    <lineage>
        <taxon>Bacteria</taxon>
        <taxon>Bacillati</taxon>
        <taxon>Actinomycetota</taxon>
        <taxon>Actinomycetes</taxon>
        <taxon>Pseudonocardiales</taxon>
        <taxon>Pseudonocardiaceae</taxon>
        <taxon>Amycolatopsis</taxon>
    </lineage>
</organism>
<evidence type="ECO:0000256" key="2">
    <source>
        <dbReference type="SAM" id="SignalP"/>
    </source>
</evidence>
<evidence type="ECO:0000313" key="5">
    <source>
        <dbReference type="Proteomes" id="UP000242444"/>
    </source>
</evidence>
<sequence length="214" mass="21936">MVRGRIPTMTLLAVGAAVAIAGCGQSSGDDQAAPPPSAPSSSASTDPSTTPPSSESSEPEPSSEPAPAPPPQASGDCRANELELSIGQGDAAAGTVYKQLRFTNVGDRECTVQGWPGVSYVGGDDGHQIGESAFREGEKGGAIELGKGESAFADIGMVNVGNFDQAQCEPEQVRGLRVYPPQETESMFVQLDGTGCRGDDIPGNQLTVKTIQKG</sequence>
<dbReference type="PROSITE" id="PS51257">
    <property type="entry name" value="PROKAR_LIPOPROTEIN"/>
    <property type="match status" value="1"/>
</dbReference>
<feature type="compositionally biased region" description="Low complexity" evidence="1">
    <location>
        <begin position="39"/>
        <end position="61"/>
    </location>
</feature>
<evidence type="ECO:0000256" key="1">
    <source>
        <dbReference type="SAM" id="MobiDB-lite"/>
    </source>
</evidence>
<proteinExistence type="predicted"/>
<keyword evidence="2" id="KW-0732">Signal</keyword>
<feature type="domain" description="DUF4232" evidence="3">
    <location>
        <begin position="77"/>
        <end position="212"/>
    </location>
</feature>
<gene>
    <name evidence="4" type="ORF">CFN78_09965</name>
</gene>
<reference evidence="4 5" key="1">
    <citation type="submission" date="2017-07" db="EMBL/GenBank/DDBJ databases">
        <title>Amycolatopsis antarcticus sp. nov., isolated from the surface of an Antarcticus brown macroalga.</title>
        <authorList>
            <person name="Wang J."/>
            <person name="Leiva S."/>
            <person name="Huang J."/>
            <person name="Huang Y."/>
        </authorList>
    </citation>
    <scope>NUCLEOTIDE SEQUENCE [LARGE SCALE GENOMIC DNA]</scope>
    <source>
        <strain evidence="4 5">AU-G6</strain>
    </source>
</reference>
<feature type="region of interest" description="Disordered" evidence="1">
    <location>
        <begin position="23"/>
        <end position="77"/>
    </location>
</feature>
<dbReference type="EMBL" id="NKYE01000005">
    <property type="protein sequence ID" value="OZM73427.1"/>
    <property type="molecule type" value="Genomic_DNA"/>
</dbReference>
<dbReference type="Proteomes" id="UP000242444">
    <property type="component" value="Unassembled WGS sequence"/>
</dbReference>
<dbReference type="Pfam" id="PF14016">
    <property type="entry name" value="DUF4232"/>
    <property type="match status" value="1"/>
</dbReference>
<feature type="compositionally biased region" description="Low complexity" evidence="1">
    <location>
        <begin position="23"/>
        <end position="32"/>
    </location>
</feature>
<keyword evidence="5" id="KW-1185">Reference proteome</keyword>
<dbReference type="AlphaFoldDB" id="A0A263D776"/>
<accession>A0A263D776</accession>
<name>A0A263D776_9PSEU</name>
<dbReference type="OrthoDB" id="3268346at2"/>
<dbReference type="InParanoid" id="A0A263D776"/>
<feature type="compositionally biased region" description="Pro residues" evidence="1">
    <location>
        <begin position="62"/>
        <end position="72"/>
    </location>
</feature>